<accession>A0A9N9A0S2</accession>
<protein>
    <submittedName>
        <fullName evidence="1">3701_t:CDS:1</fullName>
    </submittedName>
</protein>
<proteinExistence type="predicted"/>
<dbReference type="Proteomes" id="UP000789342">
    <property type="component" value="Unassembled WGS sequence"/>
</dbReference>
<comment type="caution">
    <text evidence="1">The sequence shown here is derived from an EMBL/GenBank/DDBJ whole genome shotgun (WGS) entry which is preliminary data.</text>
</comment>
<organism evidence="1 2">
    <name type="scientific">Acaulospora morrowiae</name>
    <dbReference type="NCBI Taxonomy" id="94023"/>
    <lineage>
        <taxon>Eukaryota</taxon>
        <taxon>Fungi</taxon>
        <taxon>Fungi incertae sedis</taxon>
        <taxon>Mucoromycota</taxon>
        <taxon>Glomeromycotina</taxon>
        <taxon>Glomeromycetes</taxon>
        <taxon>Diversisporales</taxon>
        <taxon>Acaulosporaceae</taxon>
        <taxon>Acaulospora</taxon>
    </lineage>
</organism>
<gene>
    <name evidence="1" type="ORF">AMORRO_LOCUS3824</name>
</gene>
<name>A0A9N9A0S2_9GLOM</name>
<keyword evidence="2" id="KW-1185">Reference proteome</keyword>
<evidence type="ECO:0000313" key="2">
    <source>
        <dbReference type="Proteomes" id="UP000789342"/>
    </source>
</evidence>
<feature type="non-terminal residue" evidence="1">
    <location>
        <position position="1"/>
    </location>
</feature>
<dbReference type="AlphaFoldDB" id="A0A9N9A0S2"/>
<dbReference type="EMBL" id="CAJVPV010001936">
    <property type="protein sequence ID" value="CAG8513013.1"/>
    <property type="molecule type" value="Genomic_DNA"/>
</dbReference>
<reference evidence="1" key="1">
    <citation type="submission" date="2021-06" db="EMBL/GenBank/DDBJ databases">
        <authorList>
            <person name="Kallberg Y."/>
            <person name="Tangrot J."/>
            <person name="Rosling A."/>
        </authorList>
    </citation>
    <scope>NUCLEOTIDE SEQUENCE</scope>
    <source>
        <strain evidence="1">CL551</strain>
    </source>
</reference>
<evidence type="ECO:0000313" key="1">
    <source>
        <dbReference type="EMBL" id="CAG8513013.1"/>
    </source>
</evidence>
<sequence length="42" mass="4572">VPSLTIGRDNTKFLDLSTSCMLARLERSGNSGEIHSLRISPV</sequence>